<dbReference type="EMBL" id="AZDU01000008">
    <property type="protein sequence ID" value="KRL02954.1"/>
    <property type="molecule type" value="Genomic_DNA"/>
</dbReference>
<proteinExistence type="predicted"/>
<dbReference type="PATRIC" id="fig|1293597.4.peg.1900"/>
<organism evidence="1 2">
    <name type="scientific">Lactobacillus equicursoris DSM 19284 = JCM 14600 = CIP 110162</name>
    <dbReference type="NCBI Taxonomy" id="1293597"/>
    <lineage>
        <taxon>Bacteria</taxon>
        <taxon>Bacillati</taxon>
        <taxon>Bacillota</taxon>
        <taxon>Bacilli</taxon>
        <taxon>Lactobacillales</taxon>
        <taxon>Lactobacillaceae</taxon>
        <taxon>Lactobacillus</taxon>
    </lineage>
</organism>
<dbReference type="AlphaFoldDB" id="K0NL30"/>
<comment type="caution">
    <text evidence="1">The sequence shown here is derived from an EMBL/GenBank/DDBJ whole genome shotgun (WGS) entry which is preliminary data.</text>
</comment>
<gene>
    <name evidence="1" type="ORF">FC20_GL001780</name>
</gene>
<protein>
    <submittedName>
        <fullName evidence="1">Uncharacterized protein</fullName>
    </submittedName>
</protein>
<sequence>MDDNEMWKAVQTCDRCKPNLPGYDLDSNLAMPLAWKLKDCSLTWKRAGKNG</sequence>
<keyword evidence="2" id="KW-1185">Reference proteome</keyword>
<accession>K0NL30</accession>
<reference evidence="1 2" key="1">
    <citation type="journal article" date="2015" name="Genome Announc.">
        <title>Expanding the biotechnology potential of lactobacilli through comparative genomics of 213 strains and associated genera.</title>
        <authorList>
            <person name="Sun Z."/>
            <person name="Harris H.M."/>
            <person name="McCann A."/>
            <person name="Guo C."/>
            <person name="Argimon S."/>
            <person name="Zhang W."/>
            <person name="Yang X."/>
            <person name="Jeffery I.B."/>
            <person name="Cooney J.C."/>
            <person name="Kagawa T.F."/>
            <person name="Liu W."/>
            <person name="Song Y."/>
            <person name="Salvetti E."/>
            <person name="Wrobel A."/>
            <person name="Rasinkangas P."/>
            <person name="Parkhill J."/>
            <person name="Rea M.C."/>
            <person name="O'Sullivan O."/>
            <person name="Ritari J."/>
            <person name="Douillard F.P."/>
            <person name="Paul Ross R."/>
            <person name="Yang R."/>
            <person name="Briner A.E."/>
            <person name="Felis G.E."/>
            <person name="de Vos W.M."/>
            <person name="Barrangou R."/>
            <person name="Klaenhammer T.R."/>
            <person name="Caufield P.W."/>
            <person name="Cui Y."/>
            <person name="Zhang H."/>
            <person name="O'Toole P.W."/>
        </authorList>
    </citation>
    <scope>NUCLEOTIDE SEQUENCE [LARGE SCALE GENOMIC DNA]</scope>
    <source>
        <strain evidence="1 2">DSM 19284</strain>
    </source>
</reference>
<dbReference type="Proteomes" id="UP000051074">
    <property type="component" value="Unassembled WGS sequence"/>
</dbReference>
<evidence type="ECO:0000313" key="2">
    <source>
        <dbReference type="Proteomes" id="UP000051074"/>
    </source>
</evidence>
<dbReference type="RefSeq" id="WP_008462412.1">
    <property type="nucleotide sequence ID" value="NZ_AZDU01000008.1"/>
</dbReference>
<name>K0NL30_9LACO</name>
<evidence type="ECO:0000313" key="1">
    <source>
        <dbReference type="EMBL" id="KRL02954.1"/>
    </source>
</evidence>